<comment type="caution">
    <text evidence="9">The sequence shown here is derived from an EMBL/GenBank/DDBJ whole genome shotgun (WGS) entry which is preliminary data.</text>
</comment>
<dbReference type="CDD" id="cd02440">
    <property type="entry name" value="AdoMet_MTases"/>
    <property type="match status" value="1"/>
</dbReference>
<feature type="compositionally biased region" description="Basic and acidic residues" evidence="8">
    <location>
        <begin position="444"/>
        <end position="466"/>
    </location>
</feature>
<sequence>MFAVPGFSVGNLVVEGSKEQLKKRKADTITTPSSSTTTAAITTTTTTTTTASSTSSSSAVLPIATSTSNAPFSKKFKKDPVFEKRPPSEPQLGWGWIPEPVPLKERATWNQSTKALRKAKAEEEQAKKIKAIEDKKQLVSSISGPSSAVELLLKGSVDLMDIAAMGGKKNRGGKENKGKDEDAEMEDVSGADGAPKKRNKRLERKIKRAAFIAAMEANNKTDDAVETTATVTVQETNNDNQDVSEETEGDAKNDGGEGDSTDGKKNKVKKPKILQAPAPKHPELAKLTNKEKRMLKQLQKKQQAEGIDPTVAVAKQQHLNPSDKRISGQSASDQTTLEAFQAATAAAEEKILAGLLPKSKKDKKAEKKAAAAAVEETKPAESEKPTKEKKDKKDTKADGAASKKQQQLAKEREKLLEALARTNSALEELQESLGDEDEDAAPLAKKDVKSAVQDKKPKKEEAALTKKEKKAAAATPAPAQAQATPAAKQPKLTKLQEQMKKTLAGGKFRFLNEQLYTTTGEEAFGLFQSKPELFDEYHEGFRSQVELWPQNPVDIFISQLKPMPKDTVIADLGCGDAQIAAELPKHDVRSFDLVAKNERVTACDIAHLPLEDGSVDVAIFCLSLMGTDFLKFLKEAYRVLKPNGKLKISEVISRFTDVDAFVAALKALGFELKDSDSSNKMFIMFDFVKPVPGAASAGKKVKKGSKKQKVQEEIVDPLNVDLEALDGPSLLKPCIYKKR</sequence>
<dbReference type="Gene3D" id="3.40.50.150">
    <property type="entry name" value="Vaccinia Virus protein VP39"/>
    <property type="match status" value="1"/>
</dbReference>
<reference evidence="9 10" key="1">
    <citation type="journal article" date="2020" name="Fungal Divers.">
        <title>Resolving the Mortierellaceae phylogeny through synthesis of multi-gene phylogenetics and phylogenomics.</title>
        <authorList>
            <person name="Vandepol N."/>
            <person name="Liber J."/>
            <person name="Desiro A."/>
            <person name="Na H."/>
            <person name="Kennedy M."/>
            <person name="Barry K."/>
            <person name="Grigoriev I.V."/>
            <person name="Miller A.N."/>
            <person name="O'Donnell K."/>
            <person name="Stajich J.E."/>
            <person name="Bonito G."/>
        </authorList>
    </citation>
    <scope>NUCLEOTIDE SEQUENCE [LARGE SCALE GENOMIC DNA]</scope>
    <source>
        <strain evidence="9 10">AD045</strain>
    </source>
</reference>
<gene>
    <name evidence="9" type="primary">RRP8</name>
    <name evidence="9" type="ORF">BGZ96_003638</name>
</gene>
<evidence type="ECO:0000256" key="5">
    <source>
        <dbReference type="ARBA" id="ARBA00022679"/>
    </source>
</evidence>
<keyword evidence="10" id="KW-1185">Reference proteome</keyword>
<organism evidence="9 10">
    <name type="scientific">Linnemannia gamsii</name>
    <dbReference type="NCBI Taxonomy" id="64522"/>
    <lineage>
        <taxon>Eukaryota</taxon>
        <taxon>Fungi</taxon>
        <taxon>Fungi incertae sedis</taxon>
        <taxon>Mucoromycota</taxon>
        <taxon>Mortierellomycotina</taxon>
        <taxon>Mortierellomycetes</taxon>
        <taxon>Mortierellales</taxon>
        <taxon>Mortierellaceae</taxon>
        <taxon>Linnemannia</taxon>
    </lineage>
</organism>
<proteinExistence type="inferred from homology"/>
<dbReference type="PANTHER" id="PTHR12787:SF0">
    <property type="entry name" value="RIBOSOMAL RNA-PROCESSING PROTEIN 8"/>
    <property type="match status" value="1"/>
</dbReference>
<comment type="similarity">
    <text evidence="2">Belongs to the methyltransferase superfamily. RRP8 family.</text>
</comment>
<dbReference type="SUPFAM" id="SSF53335">
    <property type="entry name" value="S-adenosyl-L-methionine-dependent methyltransferases"/>
    <property type="match status" value="1"/>
</dbReference>
<dbReference type="EMBL" id="JAAAIM010000018">
    <property type="protein sequence ID" value="KAG0297991.1"/>
    <property type="molecule type" value="Genomic_DNA"/>
</dbReference>
<feature type="compositionally biased region" description="Low complexity" evidence="8">
    <location>
        <begin position="28"/>
        <end position="59"/>
    </location>
</feature>
<protein>
    <submittedName>
        <fullName evidence="9">25S rRNA (Adenine645-N1)-methyltransferase</fullName>
    </submittedName>
</protein>
<dbReference type="PANTHER" id="PTHR12787">
    <property type="entry name" value="RIBOSOMAL RNA-PROCESSING PROTEIN 8"/>
    <property type="match status" value="1"/>
</dbReference>
<comment type="subcellular location">
    <subcellularLocation>
        <location evidence="1">Nucleus</location>
        <location evidence="1">Nucleolus</location>
    </subcellularLocation>
</comment>
<dbReference type="Proteomes" id="UP001194696">
    <property type="component" value="Unassembled WGS sequence"/>
</dbReference>
<feature type="compositionally biased region" description="Low complexity" evidence="8">
    <location>
        <begin position="472"/>
        <end position="491"/>
    </location>
</feature>
<evidence type="ECO:0000313" key="9">
    <source>
        <dbReference type="EMBL" id="KAG0297991.1"/>
    </source>
</evidence>
<evidence type="ECO:0000313" key="10">
    <source>
        <dbReference type="Proteomes" id="UP001194696"/>
    </source>
</evidence>
<feature type="region of interest" description="Disordered" evidence="8">
    <location>
        <begin position="18"/>
        <end position="64"/>
    </location>
</feature>
<dbReference type="InterPro" id="IPR029063">
    <property type="entry name" value="SAM-dependent_MTases_sf"/>
</dbReference>
<feature type="region of interest" description="Disordered" evidence="8">
    <location>
        <begin position="215"/>
        <end position="335"/>
    </location>
</feature>
<name>A0ABQ7KFT1_9FUNG</name>
<evidence type="ECO:0000256" key="6">
    <source>
        <dbReference type="ARBA" id="ARBA00022691"/>
    </source>
</evidence>
<feature type="region of interest" description="Disordered" evidence="8">
    <location>
        <begin position="164"/>
        <end position="201"/>
    </location>
</feature>
<evidence type="ECO:0000256" key="2">
    <source>
        <dbReference type="ARBA" id="ARBA00006301"/>
    </source>
</evidence>
<keyword evidence="5" id="KW-0808">Transferase</keyword>
<feature type="compositionally biased region" description="Basic and acidic residues" evidence="8">
    <location>
        <begin position="363"/>
        <end position="397"/>
    </location>
</feature>
<evidence type="ECO:0000256" key="4">
    <source>
        <dbReference type="ARBA" id="ARBA00022603"/>
    </source>
</evidence>
<dbReference type="InterPro" id="IPR042036">
    <property type="entry name" value="RRP8_N"/>
</dbReference>
<evidence type="ECO:0000256" key="7">
    <source>
        <dbReference type="ARBA" id="ARBA00023242"/>
    </source>
</evidence>
<evidence type="ECO:0000256" key="8">
    <source>
        <dbReference type="SAM" id="MobiDB-lite"/>
    </source>
</evidence>
<dbReference type="Gene3D" id="1.10.10.2150">
    <property type="entry name" value="Ribosomal RNA-processing protein 8, N-terminal domain"/>
    <property type="match status" value="1"/>
</dbReference>
<keyword evidence="6" id="KW-0949">S-adenosyl-L-methionine</keyword>
<evidence type="ECO:0000256" key="3">
    <source>
        <dbReference type="ARBA" id="ARBA00022552"/>
    </source>
</evidence>
<feature type="compositionally biased region" description="Low complexity" evidence="8">
    <location>
        <begin position="226"/>
        <end position="236"/>
    </location>
</feature>
<evidence type="ECO:0000256" key="1">
    <source>
        <dbReference type="ARBA" id="ARBA00004604"/>
    </source>
</evidence>
<feature type="compositionally biased region" description="Low complexity" evidence="8">
    <location>
        <begin position="398"/>
        <end position="408"/>
    </location>
</feature>
<keyword evidence="7" id="KW-0539">Nucleus</keyword>
<feature type="compositionally biased region" description="Basic and acidic residues" evidence="8">
    <location>
        <begin position="249"/>
        <end position="265"/>
    </location>
</feature>
<keyword evidence="3" id="KW-0698">rRNA processing</keyword>
<feature type="compositionally biased region" description="Basic and acidic residues" evidence="8">
    <location>
        <begin position="280"/>
        <end position="294"/>
    </location>
</feature>
<dbReference type="InterPro" id="IPR007823">
    <property type="entry name" value="RRP8"/>
</dbReference>
<feature type="region of interest" description="Disordered" evidence="8">
    <location>
        <begin position="354"/>
        <end position="491"/>
    </location>
</feature>
<dbReference type="Pfam" id="PF05148">
    <property type="entry name" value="Methyltransf_8"/>
    <property type="match status" value="1"/>
</dbReference>
<feature type="compositionally biased region" description="Acidic residues" evidence="8">
    <location>
        <begin position="428"/>
        <end position="440"/>
    </location>
</feature>
<accession>A0ABQ7KFT1</accession>
<keyword evidence="4" id="KW-0489">Methyltransferase</keyword>